<feature type="chain" id="PRO_5035790943" description="Bifunctional inhibitor/plant lipid transfer protein/seed storage helical domain-containing protein" evidence="1">
    <location>
        <begin position="27"/>
        <end position="126"/>
    </location>
</feature>
<evidence type="ECO:0000256" key="1">
    <source>
        <dbReference type="SAM" id="SignalP"/>
    </source>
</evidence>
<proteinExistence type="predicted"/>
<dbReference type="EMBL" id="CM029054">
    <property type="protein sequence ID" value="KAG2536213.1"/>
    <property type="molecule type" value="Genomic_DNA"/>
</dbReference>
<gene>
    <name evidence="2" type="ORF">PVAP13_9NG172700</name>
</gene>
<reference evidence="2" key="1">
    <citation type="submission" date="2020-05" db="EMBL/GenBank/DDBJ databases">
        <title>WGS assembly of Panicum virgatum.</title>
        <authorList>
            <person name="Lovell J.T."/>
            <person name="Jenkins J."/>
            <person name="Shu S."/>
            <person name="Juenger T.E."/>
            <person name="Schmutz J."/>
        </authorList>
    </citation>
    <scope>NUCLEOTIDE SEQUENCE</scope>
    <source>
        <strain evidence="2">AP13</strain>
    </source>
</reference>
<dbReference type="SUPFAM" id="SSF47699">
    <property type="entry name" value="Bifunctional inhibitor/lipid-transfer protein/seed storage 2S albumin"/>
    <property type="match status" value="1"/>
</dbReference>
<organism evidence="2 3">
    <name type="scientific">Panicum virgatum</name>
    <name type="common">Blackwell switchgrass</name>
    <dbReference type="NCBI Taxonomy" id="38727"/>
    <lineage>
        <taxon>Eukaryota</taxon>
        <taxon>Viridiplantae</taxon>
        <taxon>Streptophyta</taxon>
        <taxon>Embryophyta</taxon>
        <taxon>Tracheophyta</taxon>
        <taxon>Spermatophyta</taxon>
        <taxon>Magnoliopsida</taxon>
        <taxon>Liliopsida</taxon>
        <taxon>Poales</taxon>
        <taxon>Poaceae</taxon>
        <taxon>PACMAD clade</taxon>
        <taxon>Panicoideae</taxon>
        <taxon>Panicodae</taxon>
        <taxon>Paniceae</taxon>
        <taxon>Panicinae</taxon>
        <taxon>Panicum</taxon>
        <taxon>Panicum sect. Hiantes</taxon>
    </lineage>
</organism>
<evidence type="ECO:0000313" key="2">
    <source>
        <dbReference type="EMBL" id="KAG2536213.1"/>
    </source>
</evidence>
<dbReference type="Gene3D" id="1.10.110.10">
    <property type="entry name" value="Plant lipid-transfer and hydrophobic proteins"/>
    <property type="match status" value="1"/>
</dbReference>
<dbReference type="AlphaFoldDB" id="A0A8T0MIQ5"/>
<evidence type="ECO:0008006" key="4">
    <source>
        <dbReference type="Google" id="ProtNLM"/>
    </source>
</evidence>
<protein>
    <recommendedName>
        <fullName evidence="4">Bifunctional inhibitor/plant lipid transfer protein/seed storage helical domain-containing protein</fullName>
    </recommendedName>
</protein>
<evidence type="ECO:0000313" key="3">
    <source>
        <dbReference type="Proteomes" id="UP000823388"/>
    </source>
</evidence>
<sequence length="126" mass="13654">MERSRGQHQLLTIFLLVLLSAACVAGVDPPCKPWDPCDSQLLSWMIGRFCVGDLEHPTETCCEGVVAAVGIRFGDTVEVPCLCRVAKEPYLGIMGLDIHSILRMYPTCDGVQPVGPHTAEACNGRV</sequence>
<keyword evidence="1" id="KW-0732">Signal</keyword>
<dbReference type="PROSITE" id="PS51257">
    <property type="entry name" value="PROKAR_LIPOPROTEIN"/>
    <property type="match status" value="1"/>
</dbReference>
<comment type="caution">
    <text evidence="2">The sequence shown here is derived from an EMBL/GenBank/DDBJ whole genome shotgun (WGS) entry which is preliminary data.</text>
</comment>
<dbReference type="InterPro" id="IPR036312">
    <property type="entry name" value="Bifun_inhib/LTP/seed_sf"/>
</dbReference>
<accession>A0A8T0MIQ5</accession>
<dbReference type="Proteomes" id="UP000823388">
    <property type="component" value="Chromosome 9N"/>
</dbReference>
<name>A0A8T0MIQ5_PANVG</name>
<keyword evidence="3" id="KW-1185">Reference proteome</keyword>
<feature type="signal peptide" evidence="1">
    <location>
        <begin position="1"/>
        <end position="26"/>
    </location>
</feature>